<sequence length="108" mass="12421">MLLKLRFICCCFITLLNAMILSLANSVLFENQLNLMNIDKHQNNAEKQCLYDLVKCTVYAVTTSCMYLSRHAATTEPGTYILLYSTHTKNDFSSFIFVNVYTKLLSHH</sequence>
<comment type="caution">
    <text evidence="2">The sequence shown here is derived from an EMBL/GenBank/DDBJ whole genome shotgun (WGS) entry which is preliminary data.</text>
</comment>
<reference evidence="2 3" key="1">
    <citation type="submission" date="2024-05" db="EMBL/GenBank/DDBJ databases">
        <authorList>
            <person name="Wallberg A."/>
        </authorList>
    </citation>
    <scope>NUCLEOTIDE SEQUENCE [LARGE SCALE GENOMIC DNA]</scope>
</reference>
<dbReference type="EMBL" id="CAXKWB010029944">
    <property type="protein sequence ID" value="CAL4136782.1"/>
    <property type="molecule type" value="Genomic_DNA"/>
</dbReference>
<dbReference type="AlphaFoldDB" id="A0AAV2RRT4"/>
<evidence type="ECO:0000313" key="3">
    <source>
        <dbReference type="Proteomes" id="UP001497623"/>
    </source>
</evidence>
<name>A0AAV2RRT4_MEGNR</name>
<evidence type="ECO:0000256" key="1">
    <source>
        <dbReference type="SAM" id="SignalP"/>
    </source>
</evidence>
<dbReference type="Proteomes" id="UP001497623">
    <property type="component" value="Unassembled WGS sequence"/>
</dbReference>
<evidence type="ECO:0008006" key="4">
    <source>
        <dbReference type="Google" id="ProtNLM"/>
    </source>
</evidence>
<keyword evidence="1" id="KW-0732">Signal</keyword>
<evidence type="ECO:0000313" key="2">
    <source>
        <dbReference type="EMBL" id="CAL4136782.1"/>
    </source>
</evidence>
<gene>
    <name evidence="2" type="ORF">MNOR_LOCUS27867</name>
</gene>
<protein>
    <recommendedName>
        <fullName evidence="4">Secreted protein</fullName>
    </recommendedName>
</protein>
<keyword evidence="3" id="KW-1185">Reference proteome</keyword>
<feature type="chain" id="PRO_5043584632" description="Secreted protein" evidence="1">
    <location>
        <begin position="19"/>
        <end position="108"/>
    </location>
</feature>
<accession>A0AAV2RRT4</accession>
<feature type="signal peptide" evidence="1">
    <location>
        <begin position="1"/>
        <end position="18"/>
    </location>
</feature>
<proteinExistence type="predicted"/>
<organism evidence="2 3">
    <name type="scientific">Meganyctiphanes norvegica</name>
    <name type="common">Northern krill</name>
    <name type="synonym">Thysanopoda norvegica</name>
    <dbReference type="NCBI Taxonomy" id="48144"/>
    <lineage>
        <taxon>Eukaryota</taxon>
        <taxon>Metazoa</taxon>
        <taxon>Ecdysozoa</taxon>
        <taxon>Arthropoda</taxon>
        <taxon>Crustacea</taxon>
        <taxon>Multicrustacea</taxon>
        <taxon>Malacostraca</taxon>
        <taxon>Eumalacostraca</taxon>
        <taxon>Eucarida</taxon>
        <taxon>Euphausiacea</taxon>
        <taxon>Euphausiidae</taxon>
        <taxon>Meganyctiphanes</taxon>
    </lineage>
</organism>